<dbReference type="GO" id="GO:0005975">
    <property type="term" value="P:carbohydrate metabolic process"/>
    <property type="evidence" value="ECO:0007669"/>
    <property type="project" value="InterPro"/>
</dbReference>
<keyword evidence="3" id="KW-1133">Transmembrane helix</keyword>
<comment type="caution">
    <text evidence="4">The sequence shown here is derived from an EMBL/GenBank/DDBJ whole genome shotgun (WGS) entry which is preliminary data.</text>
</comment>
<keyword evidence="1" id="KW-0378">Hydrolase</keyword>
<dbReference type="InterPro" id="IPR010905">
    <property type="entry name" value="Glyco_hydro_88"/>
</dbReference>
<dbReference type="Gene3D" id="1.50.10.10">
    <property type="match status" value="1"/>
</dbReference>
<evidence type="ECO:0000256" key="3">
    <source>
        <dbReference type="SAM" id="Phobius"/>
    </source>
</evidence>
<organism evidence="4 5">
    <name type="scientific">Saxophila tyrrhenica</name>
    <dbReference type="NCBI Taxonomy" id="1690608"/>
    <lineage>
        <taxon>Eukaryota</taxon>
        <taxon>Fungi</taxon>
        <taxon>Dikarya</taxon>
        <taxon>Ascomycota</taxon>
        <taxon>Pezizomycotina</taxon>
        <taxon>Dothideomycetes</taxon>
        <taxon>Dothideomycetidae</taxon>
        <taxon>Mycosphaerellales</taxon>
        <taxon>Extremaceae</taxon>
        <taxon>Saxophila</taxon>
    </lineage>
</organism>
<dbReference type="SUPFAM" id="SSF48208">
    <property type="entry name" value="Six-hairpin glycosidases"/>
    <property type="match status" value="1"/>
</dbReference>
<dbReference type="GeneID" id="89929416"/>
<reference evidence="4 5" key="1">
    <citation type="submission" date="2023-08" db="EMBL/GenBank/DDBJ databases">
        <title>Black Yeasts Isolated from many extreme environments.</title>
        <authorList>
            <person name="Coleine C."/>
            <person name="Stajich J.E."/>
            <person name="Selbmann L."/>
        </authorList>
    </citation>
    <scope>NUCLEOTIDE SEQUENCE [LARGE SCALE GENOMIC DNA]</scope>
    <source>
        <strain evidence="4 5">CCFEE 5935</strain>
    </source>
</reference>
<evidence type="ECO:0000313" key="4">
    <source>
        <dbReference type="EMBL" id="KAK5166539.1"/>
    </source>
</evidence>
<evidence type="ECO:0000256" key="2">
    <source>
        <dbReference type="SAM" id="MobiDB-lite"/>
    </source>
</evidence>
<keyword evidence="3" id="KW-0812">Transmembrane</keyword>
<evidence type="ECO:0000313" key="5">
    <source>
        <dbReference type="Proteomes" id="UP001337655"/>
    </source>
</evidence>
<dbReference type="Proteomes" id="UP001337655">
    <property type="component" value="Unassembled WGS sequence"/>
</dbReference>
<keyword evidence="5" id="KW-1185">Reference proteome</keyword>
<dbReference type="PANTHER" id="PTHR41814:SF1">
    <property type="entry name" value="CELLULASE"/>
    <property type="match status" value="1"/>
</dbReference>
<gene>
    <name evidence="4" type="ORF">LTR77_008082</name>
</gene>
<dbReference type="InterPro" id="IPR008928">
    <property type="entry name" value="6-hairpin_glycosidase_sf"/>
</dbReference>
<sequence>MSQEPRKNPEKTTSQEAKPTRPTPPTFLDSTWTWSSPSTWPLTIKLLPVFIAIISIYLAVAFPALFGDPVSRFLADTSCTGAFNYTFQIAAAKRHAEELATHDWEIGTAGEALLELLSPHKAVFGRVPFPRGKVPYDFVKMDEALTFVFEKVRVWDGPTIVEDSYSVSDPASLGVSAVMIGQVWKGWLRAAEAQKEYLLKDAPRYGNGAISHRVEVAELWSDAVHMVPPFLAYYGVATNDLECVREAVRQVELYREVLMLRDGERKELWRHIVGPSEMADDGAWSTGNGWAAYGMARVRATIAGWEKSKEMMEKEIAALDSYMIEIIDGAIRTDDHESGLLRNYLGDSTWFGETAGTALLAAAAYRLGMFMEQNAGRDHILQWADEKRRAVVRHVNDDGVARPAVHSLKHDQRQPFEGINPEGESFLLLMGAAWRDCVCAGVRSREG</sequence>
<dbReference type="InterPro" id="IPR012341">
    <property type="entry name" value="6hp_glycosidase-like_sf"/>
</dbReference>
<dbReference type="EMBL" id="JAVRRT010000013">
    <property type="protein sequence ID" value="KAK5166539.1"/>
    <property type="molecule type" value="Genomic_DNA"/>
</dbReference>
<dbReference type="RefSeq" id="XP_064656421.1">
    <property type="nucleotide sequence ID" value="XM_064805316.1"/>
</dbReference>
<evidence type="ECO:0000256" key="1">
    <source>
        <dbReference type="ARBA" id="ARBA00022801"/>
    </source>
</evidence>
<feature type="transmembrane region" description="Helical" evidence="3">
    <location>
        <begin position="46"/>
        <end position="66"/>
    </location>
</feature>
<accession>A0AAV9P5S6</accession>
<keyword evidence="3" id="KW-0472">Membrane</keyword>
<dbReference type="GO" id="GO:0016787">
    <property type="term" value="F:hydrolase activity"/>
    <property type="evidence" value="ECO:0007669"/>
    <property type="project" value="UniProtKB-KW"/>
</dbReference>
<feature type="compositionally biased region" description="Basic and acidic residues" evidence="2">
    <location>
        <begin position="1"/>
        <end position="10"/>
    </location>
</feature>
<feature type="region of interest" description="Disordered" evidence="2">
    <location>
        <begin position="1"/>
        <end position="28"/>
    </location>
</feature>
<name>A0AAV9P5S6_9PEZI</name>
<proteinExistence type="predicted"/>
<protein>
    <submittedName>
        <fullName evidence="4">Uncharacterized protein</fullName>
    </submittedName>
</protein>
<dbReference type="PANTHER" id="PTHR41814">
    <property type="entry name" value="EXPRESSED PROTEIN"/>
    <property type="match status" value="1"/>
</dbReference>
<dbReference type="Pfam" id="PF07470">
    <property type="entry name" value="Glyco_hydro_88"/>
    <property type="match status" value="1"/>
</dbReference>
<dbReference type="AlphaFoldDB" id="A0AAV9P5S6"/>